<gene>
    <name evidence="2" type="ORF">FA09DRAFT_122410</name>
</gene>
<feature type="compositionally biased region" description="Basic residues" evidence="1">
    <location>
        <begin position="155"/>
        <end position="164"/>
    </location>
</feature>
<feature type="region of interest" description="Disordered" evidence="1">
    <location>
        <begin position="123"/>
        <end position="172"/>
    </location>
</feature>
<protein>
    <submittedName>
        <fullName evidence="2">Uncharacterized protein</fullName>
    </submittedName>
</protein>
<dbReference type="AlphaFoldDB" id="A0A316ZI92"/>
<dbReference type="Proteomes" id="UP000245946">
    <property type="component" value="Unassembled WGS sequence"/>
</dbReference>
<name>A0A316ZI92_9BASI</name>
<evidence type="ECO:0000313" key="3">
    <source>
        <dbReference type="Proteomes" id="UP000245946"/>
    </source>
</evidence>
<evidence type="ECO:0000256" key="1">
    <source>
        <dbReference type="SAM" id="MobiDB-lite"/>
    </source>
</evidence>
<dbReference type="RefSeq" id="XP_025601275.1">
    <property type="nucleotide sequence ID" value="XM_025739041.1"/>
</dbReference>
<proteinExistence type="predicted"/>
<organism evidence="2 3">
    <name type="scientific">Tilletiopsis washingtonensis</name>
    <dbReference type="NCBI Taxonomy" id="58919"/>
    <lineage>
        <taxon>Eukaryota</taxon>
        <taxon>Fungi</taxon>
        <taxon>Dikarya</taxon>
        <taxon>Basidiomycota</taxon>
        <taxon>Ustilaginomycotina</taxon>
        <taxon>Exobasidiomycetes</taxon>
        <taxon>Entylomatales</taxon>
        <taxon>Entylomatales incertae sedis</taxon>
        <taxon>Tilletiopsis</taxon>
    </lineage>
</organism>
<evidence type="ECO:0000313" key="2">
    <source>
        <dbReference type="EMBL" id="PWO00997.1"/>
    </source>
</evidence>
<dbReference type="EMBL" id="KZ819284">
    <property type="protein sequence ID" value="PWO00997.1"/>
    <property type="molecule type" value="Genomic_DNA"/>
</dbReference>
<sequence length="318" mass="34769">MPPMLRRRQQRRRGGRLLHHTRGLRVPASVLVPLTPTSAACPRRRSSAPSLKATARSVLGRGYVSIQQHSMQRWHHHVLREQGDYERRTISQRAISSLLLISVGRSGAVRVRSRCGNRTMWESLPSPANLSGEQQPQLLEEEGSLSREGAWRGARAGRQRRRMTRGSSARPAERHLGTGAALYDKGGQLCALLVIIIPLHLEHPLAAQCCVLPFKTGRGRQPATSAAAARRSAEETRRSLFSCCCALADEAALPRRRSGSGEPARLAESCAGAAARYLAQGLANTPESHIEHAAHARGGRCRTPLSRRRIGVKRCSAG</sequence>
<dbReference type="GeneID" id="37266587"/>
<reference evidence="2 3" key="1">
    <citation type="journal article" date="2018" name="Mol. Biol. Evol.">
        <title>Broad Genomic Sampling Reveals a Smut Pathogenic Ancestry of the Fungal Clade Ustilaginomycotina.</title>
        <authorList>
            <person name="Kijpornyongpan T."/>
            <person name="Mondo S.J."/>
            <person name="Barry K."/>
            <person name="Sandor L."/>
            <person name="Lee J."/>
            <person name="Lipzen A."/>
            <person name="Pangilinan J."/>
            <person name="LaButti K."/>
            <person name="Hainaut M."/>
            <person name="Henrissat B."/>
            <person name="Grigoriev I.V."/>
            <person name="Spatafora J.W."/>
            <person name="Aime M.C."/>
        </authorList>
    </citation>
    <scope>NUCLEOTIDE SEQUENCE [LARGE SCALE GENOMIC DNA]</scope>
    <source>
        <strain evidence="2 3">MCA 4186</strain>
    </source>
</reference>
<keyword evidence="3" id="KW-1185">Reference proteome</keyword>
<accession>A0A316ZI92</accession>